<comment type="similarity">
    <text evidence="3">Belongs to the iron/ascorbate-dependent oxidoreductase family.</text>
</comment>
<dbReference type="InterPro" id="IPR050295">
    <property type="entry name" value="Plant_2OG-oxidoreductases"/>
</dbReference>
<dbReference type="SUPFAM" id="SSF51197">
    <property type="entry name" value="Clavaminate synthase-like"/>
    <property type="match status" value="1"/>
</dbReference>
<dbReference type="Proteomes" id="UP000254794">
    <property type="component" value="Unassembled WGS sequence"/>
</dbReference>
<gene>
    <name evidence="5" type="primary">efe_2</name>
    <name evidence="5" type="ORF">NCTC13316_01507</name>
</gene>
<evidence type="ECO:0000259" key="4">
    <source>
        <dbReference type="PROSITE" id="PS51471"/>
    </source>
</evidence>
<keyword evidence="3 5" id="KW-0560">Oxidoreductase</keyword>
<dbReference type="Pfam" id="PF03171">
    <property type="entry name" value="2OG-FeII_Oxy"/>
    <property type="match status" value="1"/>
</dbReference>
<dbReference type="PROSITE" id="PS51471">
    <property type="entry name" value="FE2OG_OXY"/>
    <property type="match status" value="1"/>
</dbReference>
<evidence type="ECO:0000256" key="1">
    <source>
        <dbReference type="ARBA" id="ARBA00022723"/>
    </source>
</evidence>
<accession>A0A378JTA7</accession>
<dbReference type="PANTHER" id="PTHR47991">
    <property type="entry name" value="OXOGLUTARATE/IRON-DEPENDENT DIOXYGENASE"/>
    <property type="match status" value="1"/>
</dbReference>
<dbReference type="EMBL" id="UGOD01000001">
    <property type="protein sequence ID" value="STX51412.1"/>
    <property type="molecule type" value="Genomic_DNA"/>
</dbReference>
<reference evidence="5 6" key="1">
    <citation type="submission" date="2018-06" db="EMBL/GenBank/DDBJ databases">
        <authorList>
            <consortium name="Pathogen Informatics"/>
            <person name="Doyle S."/>
        </authorList>
    </citation>
    <scope>NUCLEOTIDE SEQUENCE [LARGE SCALE GENOMIC DNA]</scope>
    <source>
        <strain evidence="5 6">NCTC13316</strain>
    </source>
</reference>
<feature type="domain" description="Fe2OG dioxygenase" evidence="4">
    <location>
        <begin position="53"/>
        <end position="155"/>
    </location>
</feature>
<evidence type="ECO:0000256" key="3">
    <source>
        <dbReference type="RuleBase" id="RU003682"/>
    </source>
</evidence>
<keyword evidence="1 3" id="KW-0479">Metal-binding</keyword>
<proteinExistence type="inferred from homology"/>
<evidence type="ECO:0000313" key="5">
    <source>
        <dbReference type="EMBL" id="STX51412.1"/>
    </source>
</evidence>
<dbReference type="EC" id="1.14.11.9" evidence="5"/>
<dbReference type="InterPro" id="IPR044861">
    <property type="entry name" value="IPNS-like_FE2OG_OXY"/>
</dbReference>
<protein>
    <submittedName>
        <fullName evidence="5">Flavanone 3-dioxygenase</fullName>
        <ecNumber evidence="5">1.13.12.19</ecNumber>
        <ecNumber evidence="5">1.14.11.9</ecNumber>
    </submittedName>
</protein>
<keyword evidence="5" id="KW-0223">Dioxygenase</keyword>
<keyword evidence="2 3" id="KW-0408">Iron</keyword>
<dbReference type="GO" id="GO:0102276">
    <property type="term" value="F:2-oxoglutarate oxygenase/decarboxylase (ethylene-forming) activity"/>
    <property type="evidence" value="ECO:0007669"/>
    <property type="project" value="UniProtKB-EC"/>
</dbReference>
<sequence length="202" mass="22995">MGGIQVWPTQLPEFKKQVLNYYLALRKLSKLLIRAFSVALGYSPNYLDRYFRQPNVLLRLLTYPPPPNAPSDLYGSAPHTDYGCITLLHQDNSGGLQILTDNNQWLDVLPREDSLILNTGHMMTIWSNGKLKATKHRVINTSNNQRYSIPLFYNCSLDTTVSPLQKCVSPENPAHFEPIHYGDFIKKILLANYTFTGLTKPI</sequence>
<keyword evidence="6" id="KW-1185">Reference proteome</keyword>
<dbReference type="InterPro" id="IPR005123">
    <property type="entry name" value="Oxoglu/Fe-dep_dioxygenase_dom"/>
</dbReference>
<dbReference type="AlphaFoldDB" id="A0A378JTA7"/>
<organism evidence="5 6">
    <name type="scientific">Legionella busanensis</name>
    <dbReference type="NCBI Taxonomy" id="190655"/>
    <lineage>
        <taxon>Bacteria</taxon>
        <taxon>Pseudomonadati</taxon>
        <taxon>Pseudomonadota</taxon>
        <taxon>Gammaproteobacteria</taxon>
        <taxon>Legionellales</taxon>
        <taxon>Legionellaceae</taxon>
        <taxon>Legionella</taxon>
    </lineage>
</organism>
<dbReference type="GO" id="GO:0045486">
    <property type="term" value="F:flavanone 3-dioxygenase activity"/>
    <property type="evidence" value="ECO:0007669"/>
    <property type="project" value="UniProtKB-EC"/>
</dbReference>
<dbReference type="InterPro" id="IPR027443">
    <property type="entry name" value="IPNS-like_sf"/>
</dbReference>
<dbReference type="PRINTS" id="PR00682">
    <property type="entry name" value="IPNSYNTHASE"/>
</dbReference>
<evidence type="ECO:0000256" key="2">
    <source>
        <dbReference type="ARBA" id="ARBA00023004"/>
    </source>
</evidence>
<dbReference type="EC" id="1.13.12.19" evidence="5"/>
<dbReference type="GO" id="GO:0046872">
    <property type="term" value="F:metal ion binding"/>
    <property type="evidence" value="ECO:0007669"/>
    <property type="project" value="UniProtKB-KW"/>
</dbReference>
<name>A0A378JTA7_9GAMM</name>
<evidence type="ECO:0000313" key="6">
    <source>
        <dbReference type="Proteomes" id="UP000254794"/>
    </source>
</evidence>
<dbReference type="Gene3D" id="2.60.120.330">
    <property type="entry name" value="B-lactam Antibiotic, Isopenicillin N Synthase, Chain"/>
    <property type="match status" value="1"/>
</dbReference>